<geneLocation type="plasmid" evidence="2">
    <name>unnamed4</name>
</geneLocation>
<evidence type="ECO:0000313" key="3">
    <source>
        <dbReference type="Proteomes" id="UP000464086"/>
    </source>
</evidence>
<organism evidence="2 3">
    <name type="scientific">Sphingobium yanoikuyae</name>
    <name type="common">Sphingomonas yanoikuyae</name>
    <dbReference type="NCBI Taxonomy" id="13690"/>
    <lineage>
        <taxon>Bacteria</taxon>
        <taxon>Pseudomonadati</taxon>
        <taxon>Pseudomonadota</taxon>
        <taxon>Alphaproteobacteria</taxon>
        <taxon>Sphingomonadales</taxon>
        <taxon>Sphingomonadaceae</taxon>
        <taxon>Sphingobium</taxon>
    </lineage>
</organism>
<sequence length="111" mass="11753">MSIATTIADIPTGFLVVIGLLLAAFAVRFRGIVTIAVTGLLIVGTWASGQPRPGECLFFGALVYAILSIVAGIFGGGTREGDDAPAGGYSYADEQARLASEYHRRERESRF</sequence>
<feature type="transmembrane region" description="Helical" evidence="1">
    <location>
        <begin position="56"/>
        <end position="75"/>
    </location>
</feature>
<keyword evidence="1" id="KW-1133">Transmembrane helix</keyword>
<evidence type="ECO:0000313" key="2">
    <source>
        <dbReference type="EMBL" id="QHD70858.1"/>
    </source>
</evidence>
<dbReference type="AlphaFoldDB" id="A0A6P1GQX4"/>
<accession>A0A6P1GQX4</accession>
<feature type="transmembrane region" description="Helical" evidence="1">
    <location>
        <begin position="7"/>
        <end position="26"/>
    </location>
</feature>
<dbReference type="EMBL" id="CP047222">
    <property type="protein sequence ID" value="QHD70858.1"/>
    <property type="molecule type" value="Genomic_DNA"/>
</dbReference>
<dbReference type="Proteomes" id="UP000464086">
    <property type="component" value="Plasmid unnamed4"/>
</dbReference>
<keyword evidence="1" id="KW-0472">Membrane</keyword>
<keyword evidence="1" id="KW-0812">Transmembrane</keyword>
<gene>
    <name evidence="2" type="ORF">GS397_27545</name>
</gene>
<name>A0A6P1GQX4_SPHYA</name>
<proteinExistence type="predicted"/>
<keyword evidence="2" id="KW-0614">Plasmid</keyword>
<evidence type="ECO:0000256" key="1">
    <source>
        <dbReference type="SAM" id="Phobius"/>
    </source>
</evidence>
<feature type="transmembrane region" description="Helical" evidence="1">
    <location>
        <begin position="32"/>
        <end position="49"/>
    </location>
</feature>
<reference evidence="2 3" key="1">
    <citation type="submission" date="2019-12" db="EMBL/GenBank/DDBJ databases">
        <title>Functional and genomic insights into the Sphingobium yanoikuyae YC-JY1, a bacterium efficiently degrading bisphenol A.</title>
        <authorList>
            <person name="Jia Y."/>
            <person name="Li X."/>
            <person name="Wang J."/>
            <person name="Eltoukhy A."/>
            <person name="Lamraoui I."/>
            <person name="Yan Y."/>
        </authorList>
    </citation>
    <scope>NUCLEOTIDE SEQUENCE [LARGE SCALE GENOMIC DNA]</scope>
    <source>
        <strain evidence="2 3">YC-JY1</strain>
        <plasmid evidence="2 3">unnamed4</plasmid>
    </source>
</reference>
<protein>
    <submittedName>
        <fullName evidence="2">Uncharacterized protein</fullName>
    </submittedName>
</protein>
<dbReference type="RefSeq" id="WP_092960317.1">
    <property type="nucleotide sequence ID" value="NZ_CP047222.1"/>
</dbReference>